<sequence length="77" mass="8151">MGFPARGDLWSELVPEGLLSLQPQLEADVLGGSGDGSAGLEAIRGLLSEFYPFKKDEEFDLAGQLADEQLSIAHGCS</sequence>
<dbReference type="Proteomes" id="UP000604046">
    <property type="component" value="Unassembled WGS sequence"/>
</dbReference>
<reference evidence="1" key="1">
    <citation type="submission" date="2021-02" db="EMBL/GenBank/DDBJ databases">
        <authorList>
            <person name="Dougan E. K."/>
            <person name="Rhodes N."/>
            <person name="Thang M."/>
            <person name="Chan C."/>
        </authorList>
    </citation>
    <scope>NUCLEOTIDE SEQUENCE</scope>
</reference>
<dbReference type="AlphaFoldDB" id="A0A812RBD6"/>
<evidence type="ECO:0000313" key="1">
    <source>
        <dbReference type="EMBL" id="CAE7428742.1"/>
    </source>
</evidence>
<dbReference type="EMBL" id="CAJNDS010002317">
    <property type="protein sequence ID" value="CAE7428742.1"/>
    <property type="molecule type" value="Genomic_DNA"/>
</dbReference>
<gene>
    <name evidence="1" type="ORF">SNAT2548_LOCUS23311</name>
</gene>
<name>A0A812RBD6_9DINO</name>
<keyword evidence="2" id="KW-1185">Reference proteome</keyword>
<protein>
    <submittedName>
        <fullName evidence="1">Uncharacterized protein</fullName>
    </submittedName>
</protein>
<proteinExistence type="predicted"/>
<comment type="caution">
    <text evidence="1">The sequence shown here is derived from an EMBL/GenBank/DDBJ whole genome shotgun (WGS) entry which is preliminary data.</text>
</comment>
<organism evidence="1 2">
    <name type="scientific">Symbiodinium natans</name>
    <dbReference type="NCBI Taxonomy" id="878477"/>
    <lineage>
        <taxon>Eukaryota</taxon>
        <taxon>Sar</taxon>
        <taxon>Alveolata</taxon>
        <taxon>Dinophyceae</taxon>
        <taxon>Suessiales</taxon>
        <taxon>Symbiodiniaceae</taxon>
        <taxon>Symbiodinium</taxon>
    </lineage>
</organism>
<accession>A0A812RBD6</accession>
<evidence type="ECO:0000313" key="2">
    <source>
        <dbReference type="Proteomes" id="UP000604046"/>
    </source>
</evidence>